<keyword evidence="5" id="KW-1185">Reference proteome</keyword>
<evidence type="ECO:0000256" key="2">
    <source>
        <dbReference type="SAM" id="MobiDB-lite"/>
    </source>
</evidence>
<comment type="similarity">
    <text evidence="1">Belongs to the E2F/DP family.</text>
</comment>
<dbReference type="GO" id="GO:0051726">
    <property type="term" value="P:regulation of cell cycle"/>
    <property type="evidence" value="ECO:0007669"/>
    <property type="project" value="InterPro"/>
</dbReference>
<dbReference type="AlphaFoldDB" id="B6AES5"/>
<proteinExistence type="inferred from homology"/>
<dbReference type="STRING" id="441375.B6AES5"/>
<gene>
    <name evidence="4" type="ORF">CMU_013670</name>
</gene>
<keyword evidence="1" id="KW-0539">Nucleus</keyword>
<dbReference type="RefSeq" id="XP_002141041.1">
    <property type="nucleotide sequence ID" value="XM_002141005.1"/>
</dbReference>
<dbReference type="InterPro" id="IPR036390">
    <property type="entry name" value="WH_DNA-bd_sf"/>
</dbReference>
<dbReference type="GO" id="GO:0000981">
    <property type="term" value="F:DNA-binding transcription factor activity, RNA polymerase II-specific"/>
    <property type="evidence" value="ECO:0007669"/>
    <property type="project" value="TreeGrafter"/>
</dbReference>
<keyword evidence="1" id="KW-0805">Transcription regulation</keyword>
<dbReference type="Gene3D" id="1.10.10.10">
    <property type="entry name" value="Winged helix-like DNA-binding domain superfamily/Winged helix DNA-binding domain"/>
    <property type="match status" value="1"/>
</dbReference>
<reference evidence="4" key="1">
    <citation type="submission" date="2008-06" db="EMBL/GenBank/DDBJ databases">
        <authorList>
            <person name="Lorenzi H."/>
            <person name="Inman J."/>
            <person name="Miller J."/>
            <person name="Schobel S."/>
            <person name="Amedeo P."/>
            <person name="Caler E.V."/>
            <person name="da Silva J."/>
        </authorList>
    </citation>
    <scope>NUCLEOTIDE SEQUENCE [LARGE SCALE GENOMIC DNA]</scope>
    <source>
        <strain evidence="4">RN66</strain>
    </source>
</reference>
<dbReference type="SUPFAM" id="SSF46785">
    <property type="entry name" value="Winged helix' DNA-binding domain"/>
    <property type="match status" value="1"/>
</dbReference>
<organism evidence="4 5">
    <name type="scientific">Cryptosporidium muris (strain RN66)</name>
    <dbReference type="NCBI Taxonomy" id="441375"/>
    <lineage>
        <taxon>Eukaryota</taxon>
        <taxon>Sar</taxon>
        <taxon>Alveolata</taxon>
        <taxon>Apicomplexa</taxon>
        <taxon>Conoidasida</taxon>
        <taxon>Coccidia</taxon>
        <taxon>Eucoccidiorida</taxon>
        <taxon>Eimeriorina</taxon>
        <taxon>Cryptosporidiidae</taxon>
        <taxon>Cryptosporidium</taxon>
    </lineage>
</organism>
<dbReference type="GO" id="GO:0000977">
    <property type="term" value="F:RNA polymerase II transcription regulatory region sequence-specific DNA binding"/>
    <property type="evidence" value="ECO:0007669"/>
    <property type="project" value="TreeGrafter"/>
</dbReference>
<dbReference type="GO" id="GO:0005634">
    <property type="term" value="C:nucleus"/>
    <property type="evidence" value="ECO:0007669"/>
    <property type="project" value="UniProtKB-SubCell"/>
</dbReference>
<accession>B6AES5</accession>
<dbReference type="InterPro" id="IPR036388">
    <property type="entry name" value="WH-like_DNA-bd_sf"/>
</dbReference>
<dbReference type="eggNOG" id="KOG2829">
    <property type="taxonomic scope" value="Eukaryota"/>
</dbReference>
<name>B6AES5_CRYMR</name>
<dbReference type="Pfam" id="PF02319">
    <property type="entry name" value="WHD_E2F_TDP"/>
    <property type="match status" value="1"/>
</dbReference>
<keyword evidence="1" id="KW-0238">DNA-binding</keyword>
<dbReference type="GeneID" id="6996099"/>
<dbReference type="Proteomes" id="UP000001460">
    <property type="component" value="Unassembled WGS sequence"/>
</dbReference>
<dbReference type="EMBL" id="DS989730">
    <property type="protein sequence ID" value="EEA06692.1"/>
    <property type="molecule type" value="Genomic_DNA"/>
</dbReference>
<sequence>MLKRVHSMDNDEPKFDSHAINNTSNETDNFVFEMLTTETNSRNIPQVSNITSQSNLRNNVISSTIPRGTLRQVAVKICSLLKVWRISTHNDIADILIMEYLGPVDQERYNYDILYQKSRESSEKSIRKRVYDAINVLISATIIGRSGKSITWQGISHFLNPLRPTNIDKCINPPNLQSIQKKLHENIDKYERLQYTLSSLKTIIEYNSKNKISSERIKLPSCILVTNSSDIVNIKCTYFNNRKSVAIQTTNIVDFLDQFDIINRIAMNIRLKEL</sequence>
<evidence type="ECO:0000313" key="4">
    <source>
        <dbReference type="EMBL" id="EEA06692.1"/>
    </source>
</evidence>
<dbReference type="PANTHER" id="PTHR12548:SF9">
    <property type="entry name" value="TRANSCRIPTION FACTOR DP"/>
    <property type="match status" value="1"/>
</dbReference>
<dbReference type="OMA" id="ISTHNDI"/>
<dbReference type="InterPro" id="IPR015648">
    <property type="entry name" value="Transcrpt_fac_DP"/>
</dbReference>
<dbReference type="GO" id="GO:0005667">
    <property type="term" value="C:transcription regulator complex"/>
    <property type="evidence" value="ECO:0007669"/>
    <property type="project" value="InterPro"/>
</dbReference>
<protein>
    <submittedName>
        <fullName evidence="4">Transcription factor E2f/dimerisation partner domain-containing protein</fullName>
    </submittedName>
</protein>
<evidence type="ECO:0000256" key="1">
    <source>
        <dbReference type="RuleBase" id="RU003796"/>
    </source>
</evidence>
<dbReference type="OrthoDB" id="552115at2759"/>
<feature type="domain" description="E2F/DP family winged-helix DNA-binding" evidence="3">
    <location>
        <begin position="65"/>
        <end position="154"/>
    </location>
</feature>
<evidence type="ECO:0000259" key="3">
    <source>
        <dbReference type="SMART" id="SM01372"/>
    </source>
</evidence>
<comment type="subcellular location">
    <subcellularLocation>
        <location evidence="1">Nucleus</location>
    </subcellularLocation>
</comment>
<evidence type="ECO:0000313" key="5">
    <source>
        <dbReference type="Proteomes" id="UP000001460"/>
    </source>
</evidence>
<dbReference type="PANTHER" id="PTHR12548">
    <property type="entry name" value="TRANSCRIPTION FACTOR DP"/>
    <property type="match status" value="1"/>
</dbReference>
<feature type="compositionally biased region" description="Basic and acidic residues" evidence="2">
    <location>
        <begin position="1"/>
        <end position="17"/>
    </location>
</feature>
<keyword evidence="1" id="KW-0804">Transcription</keyword>
<dbReference type="SMART" id="SM01372">
    <property type="entry name" value="E2F_TDP"/>
    <property type="match status" value="1"/>
</dbReference>
<feature type="region of interest" description="Disordered" evidence="2">
    <location>
        <begin position="1"/>
        <end position="22"/>
    </location>
</feature>
<dbReference type="VEuPathDB" id="CryptoDB:CMU_013670"/>
<dbReference type="InterPro" id="IPR003316">
    <property type="entry name" value="E2F_WHTH_DNA-bd_dom"/>
</dbReference>